<sequence length="83" mass="9051">MGLQEWRVPFIIGFLPVLMGASLGVFLAGMVVFLVPLRLAIASVVGAIAFTAFAGYTITNFLPILYPSCPYKTPLSQYVFSLY</sequence>
<dbReference type="AlphaFoldDB" id="A0A2H3CRU1"/>
<dbReference type="Proteomes" id="UP000217790">
    <property type="component" value="Unassembled WGS sequence"/>
</dbReference>
<proteinExistence type="predicted"/>
<evidence type="ECO:0000256" key="1">
    <source>
        <dbReference type="SAM" id="Phobius"/>
    </source>
</evidence>
<reference evidence="4" key="1">
    <citation type="journal article" date="2017" name="Nat. Ecol. Evol.">
        <title>Genome expansion and lineage-specific genetic innovations in the forest pathogenic fungi Armillaria.</title>
        <authorList>
            <person name="Sipos G."/>
            <person name="Prasanna A.N."/>
            <person name="Walter M.C."/>
            <person name="O'Connor E."/>
            <person name="Balint B."/>
            <person name="Krizsan K."/>
            <person name="Kiss B."/>
            <person name="Hess J."/>
            <person name="Varga T."/>
            <person name="Slot J."/>
            <person name="Riley R."/>
            <person name="Boka B."/>
            <person name="Rigling D."/>
            <person name="Barry K."/>
            <person name="Lee J."/>
            <person name="Mihaltcheva S."/>
            <person name="LaButti K."/>
            <person name="Lipzen A."/>
            <person name="Waldron R."/>
            <person name="Moloney N.M."/>
            <person name="Sperisen C."/>
            <person name="Kredics L."/>
            <person name="Vagvoelgyi C."/>
            <person name="Patrignani A."/>
            <person name="Fitzpatrick D."/>
            <person name="Nagy I."/>
            <person name="Doyle S."/>
            <person name="Anderson J.B."/>
            <person name="Grigoriev I.V."/>
            <person name="Gueldener U."/>
            <person name="Muensterkoetter M."/>
            <person name="Nagy L.G."/>
        </authorList>
    </citation>
    <scope>NUCLEOTIDE SEQUENCE [LARGE SCALE GENOMIC DNA]</scope>
    <source>
        <strain evidence="4">Ar21-2</strain>
    </source>
</reference>
<dbReference type="InterPro" id="IPR045338">
    <property type="entry name" value="DUF6535"/>
</dbReference>
<keyword evidence="1" id="KW-0472">Membrane</keyword>
<dbReference type="EMBL" id="KZ293774">
    <property type="protein sequence ID" value="PBK79457.1"/>
    <property type="molecule type" value="Genomic_DNA"/>
</dbReference>
<feature type="transmembrane region" description="Helical" evidence="1">
    <location>
        <begin position="12"/>
        <end position="35"/>
    </location>
</feature>
<keyword evidence="1" id="KW-1133">Transmembrane helix</keyword>
<name>A0A2H3CRU1_ARMGA</name>
<accession>A0A2H3CRU1</accession>
<evidence type="ECO:0000313" key="3">
    <source>
        <dbReference type="EMBL" id="PBK79457.1"/>
    </source>
</evidence>
<dbReference type="OrthoDB" id="3045896at2759"/>
<feature type="transmembrane region" description="Helical" evidence="1">
    <location>
        <begin position="41"/>
        <end position="66"/>
    </location>
</feature>
<gene>
    <name evidence="3" type="ORF">ARMGADRAFT_950785</name>
</gene>
<protein>
    <recommendedName>
        <fullName evidence="2">DUF6535 domain-containing protein</fullName>
    </recommendedName>
</protein>
<dbReference type="InParanoid" id="A0A2H3CRU1"/>
<keyword evidence="4" id="KW-1185">Reference proteome</keyword>
<organism evidence="3 4">
    <name type="scientific">Armillaria gallica</name>
    <name type="common">Bulbous honey fungus</name>
    <name type="synonym">Armillaria bulbosa</name>
    <dbReference type="NCBI Taxonomy" id="47427"/>
    <lineage>
        <taxon>Eukaryota</taxon>
        <taxon>Fungi</taxon>
        <taxon>Dikarya</taxon>
        <taxon>Basidiomycota</taxon>
        <taxon>Agaricomycotina</taxon>
        <taxon>Agaricomycetes</taxon>
        <taxon>Agaricomycetidae</taxon>
        <taxon>Agaricales</taxon>
        <taxon>Marasmiineae</taxon>
        <taxon>Physalacriaceae</taxon>
        <taxon>Armillaria</taxon>
    </lineage>
</organism>
<evidence type="ECO:0000313" key="4">
    <source>
        <dbReference type="Proteomes" id="UP000217790"/>
    </source>
</evidence>
<feature type="domain" description="DUF6535" evidence="2">
    <location>
        <begin position="2"/>
        <end position="35"/>
    </location>
</feature>
<evidence type="ECO:0000259" key="2">
    <source>
        <dbReference type="Pfam" id="PF20153"/>
    </source>
</evidence>
<dbReference type="Pfam" id="PF20153">
    <property type="entry name" value="DUF6535"/>
    <property type="match status" value="1"/>
</dbReference>
<feature type="non-terminal residue" evidence="3">
    <location>
        <position position="83"/>
    </location>
</feature>
<keyword evidence="1" id="KW-0812">Transmembrane</keyword>